<dbReference type="Proteomes" id="UP000027265">
    <property type="component" value="Unassembled WGS sequence"/>
</dbReference>
<evidence type="ECO:0000256" key="3">
    <source>
        <dbReference type="ARBA" id="ARBA00022723"/>
    </source>
</evidence>
<evidence type="ECO:0000313" key="9">
    <source>
        <dbReference type="EMBL" id="KDQ64833.1"/>
    </source>
</evidence>
<dbReference type="InterPro" id="IPR037143">
    <property type="entry name" value="4-PPantetheinyl_Trfase_dom_sf"/>
</dbReference>
<proteinExistence type="inferred from homology"/>
<protein>
    <recommendedName>
        <fullName evidence="8">4'-phosphopantetheinyl transferase domain-containing protein</fullName>
    </recommendedName>
</protein>
<dbReference type="EMBL" id="KL197709">
    <property type="protein sequence ID" value="KDQ64833.1"/>
    <property type="molecule type" value="Genomic_DNA"/>
</dbReference>
<dbReference type="GO" id="GO:0000287">
    <property type="term" value="F:magnesium ion binding"/>
    <property type="evidence" value="ECO:0007669"/>
    <property type="project" value="InterPro"/>
</dbReference>
<dbReference type="InterPro" id="IPR004568">
    <property type="entry name" value="Ppantetheine-prot_Trfase_dom"/>
</dbReference>
<evidence type="ECO:0000256" key="1">
    <source>
        <dbReference type="ARBA" id="ARBA00022516"/>
    </source>
</evidence>
<evidence type="ECO:0000256" key="7">
    <source>
        <dbReference type="ARBA" id="ARBA00023160"/>
    </source>
</evidence>
<keyword evidence="5" id="KW-0460">Magnesium</keyword>
<dbReference type="InterPro" id="IPR008278">
    <property type="entry name" value="4-PPantetheinyl_Trfase_dom"/>
</dbReference>
<evidence type="ECO:0000256" key="2">
    <source>
        <dbReference type="ARBA" id="ARBA00022679"/>
    </source>
</evidence>
<dbReference type="GO" id="GO:0008897">
    <property type="term" value="F:holo-[acyl-carrier-protein] synthase activity"/>
    <property type="evidence" value="ECO:0007669"/>
    <property type="project" value="InterPro"/>
</dbReference>
<evidence type="ECO:0000259" key="8">
    <source>
        <dbReference type="Pfam" id="PF01648"/>
    </source>
</evidence>
<dbReference type="InParanoid" id="A0A067QCP1"/>
<dbReference type="GO" id="GO:0006633">
    <property type="term" value="P:fatty acid biosynthetic process"/>
    <property type="evidence" value="ECO:0007669"/>
    <property type="project" value="UniProtKB-KW"/>
</dbReference>
<keyword evidence="4" id="KW-0276">Fatty acid metabolism</keyword>
<evidence type="ECO:0000256" key="4">
    <source>
        <dbReference type="ARBA" id="ARBA00022832"/>
    </source>
</evidence>
<dbReference type="Pfam" id="PF01648">
    <property type="entry name" value="ACPS"/>
    <property type="match status" value="1"/>
</dbReference>
<feature type="domain" description="4'-phosphopantetheinyl transferase" evidence="8">
    <location>
        <begin position="5"/>
        <end position="99"/>
    </location>
</feature>
<keyword evidence="2" id="KW-0808">Transferase</keyword>
<dbReference type="STRING" id="933084.A0A067QCP1"/>
<dbReference type="FunCoup" id="A0A067QCP1">
    <property type="interactions" value="16"/>
</dbReference>
<organism evidence="9 10">
    <name type="scientific">Jaapia argillacea MUCL 33604</name>
    <dbReference type="NCBI Taxonomy" id="933084"/>
    <lineage>
        <taxon>Eukaryota</taxon>
        <taxon>Fungi</taxon>
        <taxon>Dikarya</taxon>
        <taxon>Basidiomycota</taxon>
        <taxon>Agaricomycotina</taxon>
        <taxon>Agaricomycetes</taxon>
        <taxon>Agaricomycetidae</taxon>
        <taxon>Jaapiales</taxon>
        <taxon>Jaapiaceae</taxon>
        <taxon>Jaapia</taxon>
    </lineage>
</organism>
<dbReference type="HOGENOM" id="CLU_089696_3_2_1"/>
<keyword evidence="1" id="KW-0444">Lipid biosynthesis</keyword>
<dbReference type="Gene3D" id="3.90.470.20">
    <property type="entry name" value="4'-phosphopantetheinyl transferase domain"/>
    <property type="match status" value="1"/>
</dbReference>
<evidence type="ECO:0000256" key="6">
    <source>
        <dbReference type="ARBA" id="ARBA00023098"/>
    </source>
</evidence>
<dbReference type="AlphaFoldDB" id="A0A067QCP1"/>
<sequence>MGILGIGIDVVHLPRMVAVIRRRTPARLASRILSPTELSHFGELPPGDSVRLLRFLAVRWSVKEAAYKALYPTFRPSWKDLTYRSLEGLRKPSLEYRPLSRDDDAKVIRNMHVSVSHDGEYVFTTVLAEST</sequence>
<evidence type="ECO:0000256" key="5">
    <source>
        <dbReference type="ARBA" id="ARBA00022842"/>
    </source>
</evidence>
<dbReference type="OrthoDB" id="15433at2759"/>
<evidence type="ECO:0000313" key="10">
    <source>
        <dbReference type="Proteomes" id="UP000027265"/>
    </source>
</evidence>
<dbReference type="InterPro" id="IPR002582">
    <property type="entry name" value="ACPS"/>
</dbReference>
<gene>
    <name evidence="9" type="ORF">JAAARDRAFT_117055</name>
</gene>
<dbReference type="SUPFAM" id="SSF56214">
    <property type="entry name" value="4'-phosphopantetheinyl transferase"/>
    <property type="match status" value="1"/>
</dbReference>
<keyword evidence="3" id="KW-0479">Metal-binding</keyword>
<keyword evidence="10" id="KW-1185">Reference proteome</keyword>
<reference evidence="10" key="1">
    <citation type="journal article" date="2014" name="Proc. Natl. Acad. Sci. U.S.A.">
        <title>Extensive sampling of basidiomycete genomes demonstrates inadequacy of the white-rot/brown-rot paradigm for wood decay fungi.</title>
        <authorList>
            <person name="Riley R."/>
            <person name="Salamov A.A."/>
            <person name="Brown D.W."/>
            <person name="Nagy L.G."/>
            <person name="Floudas D."/>
            <person name="Held B.W."/>
            <person name="Levasseur A."/>
            <person name="Lombard V."/>
            <person name="Morin E."/>
            <person name="Otillar R."/>
            <person name="Lindquist E.A."/>
            <person name="Sun H."/>
            <person name="LaButti K.M."/>
            <person name="Schmutz J."/>
            <person name="Jabbour D."/>
            <person name="Luo H."/>
            <person name="Baker S.E."/>
            <person name="Pisabarro A.G."/>
            <person name="Walton J.D."/>
            <person name="Blanchette R.A."/>
            <person name="Henrissat B."/>
            <person name="Martin F."/>
            <person name="Cullen D."/>
            <person name="Hibbett D.S."/>
            <person name="Grigoriev I.V."/>
        </authorList>
    </citation>
    <scope>NUCLEOTIDE SEQUENCE [LARGE SCALE GENOMIC DNA]</scope>
    <source>
        <strain evidence="10">MUCL 33604</strain>
    </source>
</reference>
<keyword evidence="6" id="KW-0443">Lipid metabolism</keyword>
<accession>A0A067QCP1</accession>
<name>A0A067QCP1_9AGAM</name>
<dbReference type="NCBIfam" id="TIGR00556">
    <property type="entry name" value="pantethn_trn"/>
    <property type="match status" value="1"/>
</dbReference>
<dbReference type="HAMAP" id="MF_00101">
    <property type="entry name" value="AcpS"/>
    <property type="match status" value="1"/>
</dbReference>
<keyword evidence="7" id="KW-0275">Fatty acid biosynthesis</keyword>